<comment type="caution">
    <text evidence="1">The sequence shown here is derived from an EMBL/GenBank/DDBJ whole genome shotgun (WGS) entry which is preliminary data.</text>
</comment>
<dbReference type="AlphaFoldDB" id="A0A4R6TZL6"/>
<evidence type="ECO:0000313" key="1">
    <source>
        <dbReference type="EMBL" id="TDQ38332.1"/>
    </source>
</evidence>
<protein>
    <submittedName>
        <fullName evidence="1">YaaC-like protein</fullName>
    </submittedName>
</protein>
<dbReference type="Pfam" id="PF14175">
    <property type="entry name" value="YaaC"/>
    <property type="match status" value="1"/>
</dbReference>
<organism evidence="1 2">
    <name type="scientific">Aureibacillus halotolerans</name>
    <dbReference type="NCBI Taxonomy" id="1508390"/>
    <lineage>
        <taxon>Bacteria</taxon>
        <taxon>Bacillati</taxon>
        <taxon>Bacillota</taxon>
        <taxon>Bacilli</taxon>
        <taxon>Bacillales</taxon>
        <taxon>Bacillaceae</taxon>
        <taxon>Aureibacillus</taxon>
    </lineage>
</organism>
<reference evidence="1 2" key="1">
    <citation type="submission" date="2019-03" db="EMBL/GenBank/DDBJ databases">
        <title>Genomic Encyclopedia of Type Strains, Phase IV (KMG-IV): sequencing the most valuable type-strain genomes for metagenomic binning, comparative biology and taxonomic classification.</title>
        <authorList>
            <person name="Goeker M."/>
        </authorList>
    </citation>
    <scope>NUCLEOTIDE SEQUENCE [LARGE SCALE GENOMIC DNA]</scope>
    <source>
        <strain evidence="1 2">DSM 28697</strain>
    </source>
</reference>
<dbReference type="InterPro" id="IPR026988">
    <property type="entry name" value="YaaC-like"/>
</dbReference>
<sequence>MAPWQDAVRFQSAAHAQKYLFKHYVEKGFQEPHKLSYTNCYPFMHYLEHGRTYYEQAATAPMAIQPNLLFYGMVQILKACLLTVDPAFPGTTAVMAHGLTTRKRKKQQYEFLDDEVKVQKNGLLPHFSSHLFGFKQNEGDKYPMLYLLQRIPELHALFSTMRGRGAQLHLDPEGNDGGVFYHSSSMLDLLHMTARRYESFLQSFFGQDIRVKEYARERLLHLSGVPNQHPMTSAPLQFDMRHERWSLPCLRPQFTRLPEVVVHYMLLYNLSMIARYETSWWMDVLHSHAGEDFPYISEFLYITSIKMPMYLLTFLKEREGGSAE</sequence>
<keyword evidence="2" id="KW-1185">Reference proteome</keyword>
<dbReference type="Proteomes" id="UP000295632">
    <property type="component" value="Unassembled WGS sequence"/>
</dbReference>
<accession>A0A4R6TZL6</accession>
<name>A0A4R6TZL6_9BACI</name>
<evidence type="ECO:0000313" key="2">
    <source>
        <dbReference type="Proteomes" id="UP000295632"/>
    </source>
</evidence>
<gene>
    <name evidence="1" type="ORF">EV213_11075</name>
</gene>
<proteinExistence type="predicted"/>
<dbReference type="OrthoDB" id="2380109at2"/>
<dbReference type="EMBL" id="SNYJ01000010">
    <property type="protein sequence ID" value="TDQ38332.1"/>
    <property type="molecule type" value="Genomic_DNA"/>
</dbReference>
<dbReference type="RefSeq" id="WP_133580907.1">
    <property type="nucleotide sequence ID" value="NZ_SNYJ01000010.1"/>
</dbReference>